<protein>
    <submittedName>
        <fullName evidence="1">Uncharacterized protein</fullName>
    </submittedName>
</protein>
<sequence>MSLTHSQRYKVAIIRFDSSLHEVSMRDTRVVSMTFSWQNHDQTCAFTPVLSY</sequence>
<name>A0A6P1KGB3_FAUOS</name>
<organism evidence="1">
    <name type="scientific">Faucicola osloensis</name>
    <name type="common">Moraxella osloensis</name>
    <dbReference type="NCBI Taxonomy" id="34062"/>
    <lineage>
        <taxon>Bacteria</taxon>
        <taxon>Pseudomonadati</taxon>
        <taxon>Pseudomonadota</taxon>
        <taxon>Gammaproteobacteria</taxon>
        <taxon>Moraxellales</taxon>
        <taxon>Moraxellaceae</taxon>
        <taxon>Faucicola</taxon>
    </lineage>
</organism>
<reference evidence="1" key="1">
    <citation type="journal article" date="2020" name="Microbiol. Resour. Announc.">
        <title>Complete Genome Sequence of Moraxella osloensis Strain YV1, Isolated from an Australian Wastewater Treatment Plant.</title>
        <authorList>
            <person name="Batinovic S."/>
            <person name="Rice D.T.F."/>
            <person name="Seviour R.J."/>
            <person name="Petrovski S."/>
        </authorList>
    </citation>
    <scope>NUCLEOTIDE SEQUENCE</scope>
    <source>
        <strain evidence="1">YV1</strain>
    </source>
</reference>
<evidence type="ECO:0000313" key="1">
    <source>
        <dbReference type="EMBL" id="QHG09920.1"/>
    </source>
</evidence>
<gene>
    <name evidence="1" type="ORF">GSF12_08550</name>
</gene>
<dbReference type="AlphaFoldDB" id="A0A6P1KGB3"/>
<dbReference type="EMBL" id="CP047226">
    <property type="protein sequence ID" value="QHG09920.1"/>
    <property type="molecule type" value="Genomic_DNA"/>
</dbReference>
<accession>A0A6P1KGB3</accession>
<proteinExistence type="predicted"/>